<feature type="domain" description="Cysteine-rich" evidence="10">
    <location>
        <begin position="45"/>
        <end position="141"/>
    </location>
</feature>
<reference evidence="11" key="1">
    <citation type="journal article" date="2020" name="mSystems">
        <title>Genome- and Community-Level Interaction Insights into Carbon Utilization and Element Cycling Functions of Hydrothermarchaeota in Hydrothermal Sediment.</title>
        <authorList>
            <person name="Zhou Z."/>
            <person name="Liu Y."/>
            <person name="Xu W."/>
            <person name="Pan J."/>
            <person name="Luo Z.H."/>
            <person name="Li M."/>
        </authorList>
    </citation>
    <scope>NUCLEOTIDE SEQUENCE [LARGE SCALE GENOMIC DNA]</scope>
    <source>
        <strain evidence="11">SpSt-767</strain>
    </source>
</reference>
<evidence type="ECO:0000256" key="1">
    <source>
        <dbReference type="ARBA" id="ARBA00001966"/>
    </source>
</evidence>
<comment type="cofactor">
    <cofactor evidence="1">
        <name>[4Fe-4S] cluster</name>
        <dbReference type="ChEBI" id="CHEBI:49883"/>
    </cofactor>
</comment>
<evidence type="ECO:0000256" key="9">
    <source>
        <dbReference type="ARBA" id="ARBA00049220"/>
    </source>
</evidence>
<gene>
    <name evidence="11" type="ORF">ENV52_03940</name>
</gene>
<dbReference type="GO" id="GO:0051539">
    <property type="term" value="F:4 iron, 4 sulfur cluster binding"/>
    <property type="evidence" value="ECO:0007669"/>
    <property type="project" value="UniProtKB-KW"/>
</dbReference>
<keyword evidence="3" id="KW-0004">4Fe-4S</keyword>
<keyword evidence="7" id="KW-0408">Iron</keyword>
<keyword evidence="2" id="KW-0813">Transport</keyword>
<dbReference type="AlphaFoldDB" id="A0A7V6A235"/>
<dbReference type="EMBL" id="DTGR01000059">
    <property type="protein sequence ID" value="HHS28837.1"/>
    <property type="molecule type" value="Genomic_DNA"/>
</dbReference>
<comment type="caution">
    <text evidence="11">The sequence shown here is derived from an EMBL/GenBank/DDBJ whole genome shotgun (WGS) entry which is preliminary data.</text>
</comment>
<dbReference type="PANTHER" id="PTHR43551:SF2">
    <property type="entry name" value="FUMARATE REDUCTASE IRON-SULFUR SUBUNIT"/>
    <property type="match status" value="1"/>
</dbReference>
<keyword evidence="4" id="KW-0479">Metal-binding</keyword>
<comment type="catalytic activity">
    <reaction evidence="9">
        <text>a quinone + succinate = fumarate + a quinol</text>
        <dbReference type="Rhea" id="RHEA:40523"/>
        <dbReference type="ChEBI" id="CHEBI:24646"/>
        <dbReference type="ChEBI" id="CHEBI:29806"/>
        <dbReference type="ChEBI" id="CHEBI:30031"/>
        <dbReference type="ChEBI" id="CHEBI:132124"/>
        <dbReference type="EC" id="1.3.5.1"/>
    </reaction>
</comment>
<evidence type="ECO:0000259" key="10">
    <source>
        <dbReference type="Pfam" id="PF02754"/>
    </source>
</evidence>
<evidence type="ECO:0000256" key="6">
    <source>
        <dbReference type="ARBA" id="ARBA00023002"/>
    </source>
</evidence>
<evidence type="ECO:0000256" key="8">
    <source>
        <dbReference type="ARBA" id="ARBA00023014"/>
    </source>
</evidence>
<keyword evidence="6" id="KW-0560">Oxidoreductase</keyword>
<dbReference type="InterPro" id="IPR004017">
    <property type="entry name" value="Cys_rich_dom"/>
</dbReference>
<protein>
    <recommendedName>
        <fullName evidence="10">Cysteine-rich domain-containing protein</fullName>
    </recommendedName>
</protein>
<evidence type="ECO:0000256" key="5">
    <source>
        <dbReference type="ARBA" id="ARBA00022982"/>
    </source>
</evidence>
<dbReference type="GO" id="GO:0008177">
    <property type="term" value="F:succinate dehydrogenase (quinone) activity"/>
    <property type="evidence" value="ECO:0007669"/>
    <property type="project" value="UniProtKB-EC"/>
</dbReference>
<name>A0A7V6A235_9BACT</name>
<organism evidence="11">
    <name type="scientific">Desulfobacca acetoxidans</name>
    <dbReference type="NCBI Taxonomy" id="60893"/>
    <lineage>
        <taxon>Bacteria</taxon>
        <taxon>Pseudomonadati</taxon>
        <taxon>Thermodesulfobacteriota</taxon>
        <taxon>Desulfobaccia</taxon>
        <taxon>Desulfobaccales</taxon>
        <taxon>Desulfobaccaceae</taxon>
        <taxon>Desulfobacca</taxon>
    </lineage>
</organism>
<dbReference type="GO" id="GO:0046872">
    <property type="term" value="F:metal ion binding"/>
    <property type="evidence" value="ECO:0007669"/>
    <property type="project" value="UniProtKB-KW"/>
</dbReference>
<evidence type="ECO:0000313" key="11">
    <source>
        <dbReference type="EMBL" id="HHS28837.1"/>
    </source>
</evidence>
<proteinExistence type="predicted"/>
<sequence>MEKYFKHEFGAATGHNCVYFSDILLDCLESGLPKVDKSVHAGRIVTWHDSCKHMRSVYLTFGDDFDLEKPRKILSYLIDMENFREMPHNRLESYCCSVGAGEPAGPYEAEKTEHGGFKARDIMATGANLVVAGCSDCRTRIMKSLKPKFNLDIEVKYLREMAAEALIFV</sequence>
<keyword evidence="8" id="KW-0411">Iron-sulfur</keyword>
<evidence type="ECO:0000256" key="2">
    <source>
        <dbReference type="ARBA" id="ARBA00022448"/>
    </source>
</evidence>
<evidence type="ECO:0000256" key="7">
    <source>
        <dbReference type="ARBA" id="ARBA00023004"/>
    </source>
</evidence>
<accession>A0A7V6A235</accession>
<keyword evidence="5" id="KW-0249">Electron transport</keyword>
<evidence type="ECO:0000256" key="4">
    <source>
        <dbReference type="ARBA" id="ARBA00022723"/>
    </source>
</evidence>
<dbReference type="Pfam" id="PF02754">
    <property type="entry name" value="CCG"/>
    <property type="match status" value="1"/>
</dbReference>
<evidence type="ECO:0000256" key="3">
    <source>
        <dbReference type="ARBA" id="ARBA00022485"/>
    </source>
</evidence>
<dbReference type="PANTHER" id="PTHR43551">
    <property type="entry name" value="FUMARATE REDUCTASE IRON-SULFUR SUBUNIT"/>
    <property type="match status" value="1"/>
</dbReference>